<dbReference type="EMBL" id="RCZG01000001">
    <property type="protein sequence ID" value="TPG37331.1"/>
    <property type="molecule type" value="Genomic_DNA"/>
</dbReference>
<comment type="caution">
    <text evidence="1">The sequence shown here is derived from an EMBL/GenBank/DDBJ whole genome shotgun (WGS) entry which is preliminary data.</text>
</comment>
<accession>A0A502EM23</accession>
<dbReference type="AlphaFoldDB" id="A0A502EM23"/>
<name>A0A502EM23_9MYCO</name>
<keyword evidence="2" id="KW-1185">Reference proteome</keyword>
<evidence type="ECO:0008006" key="3">
    <source>
        <dbReference type="Google" id="ProtNLM"/>
    </source>
</evidence>
<organism evidence="1 2">
    <name type="scientific">Mycolicibacterium hodleri</name>
    <dbReference type="NCBI Taxonomy" id="49897"/>
    <lineage>
        <taxon>Bacteria</taxon>
        <taxon>Bacillati</taxon>
        <taxon>Actinomycetota</taxon>
        <taxon>Actinomycetes</taxon>
        <taxon>Mycobacteriales</taxon>
        <taxon>Mycobacteriaceae</taxon>
        <taxon>Mycolicibacterium</taxon>
    </lineage>
</organism>
<evidence type="ECO:0000313" key="2">
    <source>
        <dbReference type="Proteomes" id="UP000320095"/>
    </source>
</evidence>
<reference evidence="1 2" key="1">
    <citation type="journal article" date="2019" name="Environ. Microbiol.">
        <title>Species interactions and distinct microbial communities in high Arctic permafrost affected cryosols are associated with the CH4 and CO2 gas fluxes.</title>
        <authorList>
            <person name="Altshuler I."/>
            <person name="Hamel J."/>
            <person name="Turney S."/>
            <person name="Magnuson E."/>
            <person name="Levesque R."/>
            <person name="Greer C."/>
            <person name="Whyte L.G."/>
        </authorList>
    </citation>
    <scope>NUCLEOTIDE SEQUENCE [LARGE SCALE GENOMIC DNA]</scope>
    <source>
        <strain evidence="1 2">S5.20</strain>
    </source>
</reference>
<protein>
    <recommendedName>
        <fullName evidence="3">VOC domain-containing protein</fullName>
    </recommendedName>
</protein>
<sequence length="70" mass="7535">MRRVLESRGAHFRDNEVVDGFPTDADGVRAGRSAAFLWFYDPDGNKLEFCRALAGPTASSADEQNASAGS</sequence>
<dbReference type="OrthoDB" id="115162at2"/>
<dbReference type="InterPro" id="IPR029068">
    <property type="entry name" value="Glyas_Bleomycin-R_OHBP_Dase"/>
</dbReference>
<evidence type="ECO:0000313" key="1">
    <source>
        <dbReference type="EMBL" id="TPG37331.1"/>
    </source>
</evidence>
<proteinExistence type="predicted"/>
<dbReference type="Proteomes" id="UP000320095">
    <property type="component" value="Unassembled WGS sequence"/>
</dbReference>
<gene>
    <name evidence="1" type="ORF">EAH80_01440</name>
</gene>
<dbReference type="SUPFAM" id="SSF54593">
    <property type="entry name" value="Glyoxalase/Bleomycin resistance protein/Dihydroxybiphenyl dioxygenase"/>
    <property type="match status" value="1"/>
</dbReference>